<evidence type="ECO:0000313" key="1">
    <source>
        <dbReference type="EMBL" id="GAS93779.1"/>
    </source>
</evidence>
<keyword evidence="2" id="KW-1185">Reference proteome</keyword>
<dbReference type="Proteomes" id="UP000069443">
    <property type="component" value="Unassembled WGS sequence"/>
</dbReference>
<accession>A0A100W8N0</accession>
<name>A0A100W8N0_MYCCR</name>
<comment type="caution">
    <text evidence="1">The sequence shown here is derived from an EMBL/GenBank/DDBJ whole genome shotgun (WGS) entry which is preliminary data.</text>
</comment>
<reference evidence="2" key="1">
    <citation type="journal article" date="2016" name="Genome Announc.">
        <title>Draft Genome Sequences of Five Rapidly Growing Mycobacterium Species, M. thermoresistibile, M. fortuitum subsp. acetamidolyticum, M. canariasense, M. brisbanense, and M. novocastrense.</title>
        <authorList>
            <person name="Katahira K."/>
            <person name="Ogura Y."/>
            <person name="Gotoh Y."/>
            <person name="Hayashi T."/>
        </authorList>
    </citation>
    <scope>NUCLEOTIDE SEQUENCE [LARGE SCALE GENOMIC DNA]</scope>
    <source>
        <strain evidence="2">JCM15298</strain>
    </source>
</reference>
<protein>
    <submittedName>
        <fullName evidence="1">Integrase catalytic subunit</fullName>
    </submittedName>
</protein>
<sequence>MLTIHDRPFPPVERSRASHWEGALITGDYHLSAIGTLVDRQTRVLRLVHLARADADSLHAALVSRMQDLRRPRLFLRLSIALATGHRREHERPAARLLP</sequence>
<dbReference type="STRING" id="228230.RMCC_0745"/>
<evidence type="ECO:0000313" key="2">
    <source>
        <dbReference type="Proteomes" id="UP000069443"/>
    </source>
</evidence>
<dbReference type="EMBL" id="BCSY01000028">
    <property type="protein sequence ID" value="GAS93779.1"/>
    <property type="molecule type" value="Genomic_DNA"/>
</dbReference>
<dbReference type="AlphaFoldDB" id="A0A100W8N0"/>
<gene>
    <name evidence="1" type="ORF">RMCC_0745</name>
</gene>
<proteinExistence type="predicted"/>
<organism evidence="1 2">
    <name type="scientific">Mycolicibacterium canariasense</name>
    <name type="common">Mycobacterium canariasense</name>
    <dbReference type="NCBI Taxonomy" id="228230"/>
    <lineage>
        <taxon>Bacteria</taxon>
        <taxon>Bacillati</taxon>
        <taxon>Actinomycetota</taxon>
        <taxon>Actinomycetes</taxon>
        <taxon>Mycobacteriales</taxon>
        <taxon>Mycobacteriaceae</taxon>
        <taxon>Mycolicibacterium</taxon>
    </lineage>
</organism>
<reference evidence="2" key="2">
    <citation type="submission" date="2016-02" db="EMBL/GenBank/DDBJ databases">
        <title>Draft genome sequence of five rapidly growing Mycobacterium species.</title>
        <authorList>
            <person name="Katahira K."/>
            <person name="Gotou Y."/>
            <person name="Iida K."/>
            <person name="Ogura Y."/>
            <person name="Hayashi T."/>
        </authorList>
    </citation>
    <scope>NUCLEOTIDE SEQUENCE [LARGE SCALE GENOMIC DNA]</scope>
    <source>
        <strain evidence="2">JCM15298</strain>
    </source>
</reference>